<comment type="similarity">
    <text evidence="1 6">Belongs to the peptidase S8 family.</text>
</comment>
<dbReference type="InterPro" id="IPR000209">
    <property type="entry name" value="Peptidase_S8/S53_dom"/>
</dbReference>
<accession>A0A419WDZ5</accession>
<evidence type="ECO:0000256" key="6">
    <source>
        <dbReference type="PROSITE-ProRule" id="PRU01240"/>
    </source>
</evidence>
<reference evidence="9 10" key="1">
    <citation type="submission" date="2018-09" db="EMBL/GenBank/DDBJ databases">
        <title>Genomic Encyclopedia of Archaeal and Bacterial Type Strains, Phase II (KMG-II): from individual species to whole genera.</title>
        <authorList>
            <person name="Goeker M."/>
        </authorList>
    </citation>
    <scope>NUCLEOTIDE SEQUENCE [LARGE SCALE GENOMIC DNA]</scope>
    <source>
        <strain evidence="9 10">DSM 13151</strain>
    </source>
</reference>
<dbReference type="Pfam" id="PF00082">
    <property type="entry name" value="Peptidase_S8"/>
    <property type="match status" value="1"/>
</dbReference>
<dbReference type="InterPro" id="IPR022398">
    <property type="entry name" value="Peptidase_S8_His-AS"/>
</dbReference>
<feature type="domain" description="Peptidase S8/S53" evidence="8">
    <location>
        <begin position="153"/>
        <end position="391"/>
    </location>
</feature>
<feature type="compositionally biased region" description="Basic residues" evidence="7">
    <location>
        <begin position="403"/>
        <end position="413"/>
    </location>
</feature>
<dbReference type="EMBL" id="RAPO01000003">
    <property type="protein sequence ID" value="RKD93690.1"/>
    <property type="molecule type" value="Genomic_DNA"/>
</dbReference>
<keyword evidence="5" id="KW-0720">Serine protease</keyword>
<evidence type="ECO:0000259" key="8">
    <source>
        <dbReference type="Pfam" id="PF00082"/>
    </source>
</evidence>
<dbReference type="PANTHER" id="PTHR43806:SF11">
    <property type="entry name" value="CEREVISIN-RELATED"/>
    <property type="match status" value="1"/>
</dbReference>
<dbReference type="GO" id="GO:0006508">
    <property type="term" value="P:proteolysis"/>
    <property type="evidence" value="ECO:0007669"/>
    <property type="project" value="UniProtKB-KW"/>
</dbReference>
<keyword evidence="2" id="KW-0645">Protease</keyword>
<evidence type="ECO:0000256" key="1">
    <source>
        <dbReference type="ARBA" id="ARBA00011073"/>
    </source>
</evidence>
<keyword evidence="4" id="KW-0378">Hydrolase</keyword>
<dbReference type="GO" id="GO:0046872">
    <property type="term" value="F:metal ion binding"/>
    <property type="evidence" value="ECO:0007669"/>
    <property type="project" value="UniProtKB-KW"/>
</dbReference>
<evidence type="ECO:0000256" key="7">
    <source>
        <dbReference type="SAM" id="MobiDB-lite"/>
    </source>
</evidence>
<dbReference type="PROSITE" id="PS51892">
    <property type="entry name" value="SUBTILASE"/>
    <property type="match status" value="1"/>
</dbReference>
<dbReference type="InterPro" id="IPR036852">
    <property type="entry name" value="Peptidase_S8/S53_dom_sf"/>
</dbReference>
<sequence>MQIDGLDNGHIDRRMLLKAVSGTGLALGGLAGSVGVTAQESDGERTLLDLDDRARFNIGYATPHGAELAREAANGVVHEIDPIGAITIESTLDAVQDLAGSDHIEFVEIDPVYRLILPPQAVQDRDPTGQTVPWGIERIGAPTAHAAGIRGESAHVAVINTGIDPTHEDLRANVGDGIAVTPCRGECETAWDDDFGHGTHVAGTIGALDNRLGVLGVAPEATLHSAKVLNSNGVGFASDVALGILWTAAQGYDVANMSLGGPFSTVVQDALEFAAERDVLLVAAAGNQSGPVSYPASADEVIAVSATTETDDLAVFSNVGPEIELAAPGVDVLSTLPNDRYAELSGTSMAAPHVSGTGALLAGIGYSAEEARTFMKETAEDLGLPPEEQGSGLVTAAAVAERRPKKSGRKTAP</sequence>
<dbReference type="GO" id="GO:0004252">
    <property type="term" value="F:serine-type endopeptidase activity"/>
    <property type="evidence" value="ECO:0007669"/>
    <property type="project" value="InterPro"/>
</dbReference>
<evidence type="ECO:0000256" key="3">
    <source>
        <dbReference type="ARBA" id="ARBA00022723"/>
    </source>
</evidence>
<dbReference type="PANTHER" id="PTHR43806">
    <property type="entry name" value="PEPTIDASE S8"/>
    <property type="match status" value="1"/>
</dbReference>
<dbReference type="PROSITE" id="PS00137">
    <property type="entry name" value="SUBTILASE_HIS"/>
    <property type="match status" value="1"/>
</dbReference>
<evidence type="ECO:0000313" key="10">
    <source>
        <dbReference type="Proteomes" id="UP000283805"/>
    </source>
</evidence>
<gene>
    <name evidence="9" type="ORF">ATJ93_3321</name>
</gene>
<dbReference type="CDD" id="cd07477">
    <property type="entry name" value="Peptidases_S8_Subtilisin_subset"/>
    <property type="match status" value="1"/>
</dbReference>
<keyword evidence="10" id="KW-1185">Reference proteome</keyword>
<dbReference type="InterPro" id="IPR050131">
    <property type="entry name" value="Peptidase_S8_subtilisin-like"/>
</dbReference>
<protein>
    <submittedName>
        <fullName evidence="9">Subtilisin</fullName>
    </submittedName>
</protein>
<evidence type="ECO:0000256" key="5">
    <source>
        <dbReference type="ARBA" id="ARBA00022825"/>
    </source>
</evidence>
<dbReference type="InterPro" id="IPR015500">
    <property type="entry name" value="Peptidase_S8_subtilisin-rel"/>
</dbReference>
<organism evidence="9 10">
    <name type="scientific">Halopiger aswanensis</name>
    <dbReference type="NCBI Taxonomy" id="148449"/>
    <lineage>
        <taxon>Archaea</taxon>
        <taxon>Methanobacteriati</taxon>
        <taxon>Methanobacteriota</taxon>
        <taxon>Stenosarchaea group</taxon>
        <taxon>Halobacteria</taxon>
        <taxon>Halobacteriales</taxon>
        <taxon>Natrialbaceae</taxon>
        <taxon>Halopiger</taxon>
    </lineage>
</organism>
<dbReference type="InterPro" id="IPR023828">
    <property type="entry name" value="Peptidase_S8_Ser-AS"/>
</dbReference>
<feature type="region of interest" description="Disordered" evidence="7">
    <location>
        <begin position="378"/>
        <end position="413"/>
    </location>
</feature>
<dbReference type="AlphaFoldDB" id="A0A419WDZ5"/>
<evidence type="ECO:0000313" key="9">
    <source>
        <dbReference type="EMBL" id="RKD93690.1"/>
    </source>
</evidence>
<dbReference type="SUPFAM" id="SSF52743">
    <property type="entry name" value="Subtilisin-like"/>
    <property type="match status" value="1"/>
</dbReference>
<dbReference type="InterPro" id="IPR034202">
    <property type="entry name" value="Subtilisin_Carlsberg-like"/>
</dbReference>
<evidence type="ECO:0000256" key="4">
    <source>
        <dbReference type="ARBA" id="ARBA00022801"/>
    </source>
</evidence>
<keyword evidence="3" id="KW-0479">Metal-binding</keyword>
<dbReference type="PROSITE" id="PS00138">
    <property type="entry name" value="SUBTILASE_SER"/>
    <property type="match status" value="1"/>
</dbReference>
<comment type="caution">
    <text evidence="9">The sequence shown here is derived from an EMBL/GenBank/DDBJ whole genome shotgun (WGS) entry which is preliminary data.</text>
</comment>
<dbReference type="PRINTS" id="PR00723">
    <property type="entry name" value="SUBTILISIN"/>
</dbReference>
<evidence type="ECO:0000256" key="2">
    <source>
        <dbReference type="ARBA" id="ARBA00022670"/>
    </source>
</evidence>
<dbReference type="Gene3D" id="3.40.50.200">
    <property type="entry name" value="Peptidase S8/S53 domain"/>
    <property type="match status" value="1"/>
</dbReference>
<proteinExistence type="inferred from homology"/>
<dbReference type="Proteomes" id="UP000283805">
    <property type="component" value="Unassembled WGS sequence"/>
</dbReference>
<name>A0A419WDZ5_9EURY</name>
<comment type="caution">
    <text evidence="6">Lacks conserved residue(s) required for the propagation of feature annotation.</text>
</comment>